<comment type="caution">
    <text evidence="1">The sequence shown here is derived from an EMBL/GenBank/DDBJ whole genome shotgun (WGS) entry which is preliminary data.</text>
</comment>
<sequence>MQVEPRALRLLDVEYLRGHATWRDYSTQTVECWHSWIIDFKIECSMHDSPHALAPN</sequence>
<reference evidence="1" key="2">
    <citation type="submission" date="2020-09" db="EMBL/GenBank/DDBJ databases">
        <authorList>
            <person name="Sun Q."/>
            <person name="Ohkuma M."/>
        </authorList>
    </citation>
    <scope>NUCLEOTIDE SEQUENCE</scope>
    <source>
        <strain evidence="1">JCM 11219</strain>
    </source>
</reference>
<accession>A0A830EKK4</accession>
<gene>
    <name evidence="1" type="ORF">GCM10007112_23790</name>
</gene>
<dbReference type="AlphaFoldDB" id="A0A830EKK4"/>
<protein>
    <submittedName>
        <fullName evidence="1">Uncharacterized protein</fullName>
    </submittedName>
</protein>
<name>A0A830EKK4_9CREN</name>
<organism evidence="1 2">
    <name type="scientific">Vulcanisaeta souniana JCM 11219</name>
    <dbReference type="NCBI Taxonomy" id="1293586"/>
    <lineage>
        <taxon>Archaea</taxon>
        <taxon>Thermoproteota</taxon>
        <taxon>Thermoprotei</taxon>
        <taxon>Thermoproteales</taxon>
        <taxon>Thermoproteaceae</taxon>
        <taxon>Vulcanisaeta</taxon>
    </lineage>
</organism>
<evidence type="ECO:0000313" key="2">
    <source>
        <dbReference type="Proteomes" id="UP000657075"/>
    </source>
</evidence>
<dbReference type="EMBL" id="BMNM01000014">
    <property type="protein sequence ID" value="GGI86046.1"/>
    <property type="molecule type" value="Genomic_DNA"/>
</dbReference>
<evidence type="ECO:0000313" key="1">
    <source>
        <dbReference type="EMBL" id="GGI86046.1"/>
    </source>
</evidence>
<dbReference type="Proteomes" id="UP000657075">
    <property type="component" value="Unassembled WGS sequence"/>
</dbReference>
<reference evidence="1" key="1">
    <citation type="journal article" date="2014" name="Int. J. Syst. Evol. Microbiol.">
        <title>Complete genome sequence of Corynebacterium casei LMG S-19264T (=DSM 44701T), isolated from a smear-ripened cheese.</title>
        <authorList>
            <consortium name="US DOE Joint Genome Institute (JGI-PGF)"/>
            <person name="Walter F."/>
            <person name="Albersmeier A."/>
            <person name="Kalinowski J."/>
            <person name="Ruckert C."/>
        </authorList>
    </citation>
    <scope>NUCLEOTIDE SEQUENCE</scope>
    <source>
        <strain evidence="1">JCM 11219</strain>
    </source>
</reference>
<proteinExistence type="predicted"/>